<name>A0A482XME7_LAOST</name>
<dbReference type="Proteomes" id="UP000291343">
    <property type="component" value="Unassembled WGS sequence"/>
</dbReference>
<dbReference type="AlphaFoldDB" id="A0A482XME7"/>
<evidence type="ECO:0000256" key="1">
    <source>
        <dbReference type="SAM" id="MobiDB-lite"/>
    </source>
</evidence>
<accession>A0A482XME7</accession>
<organism evidence="2 3">
    <name type="scientific">Laodelphax striatellus</name>
    <name type="common">Small brown planthopper</name>
    <name type="synonym">Delphax striatella</name>
    <dbReference type="NCBI Taxonomy" id="195883"/>
    <lineage>
        <taxon>Eukaryota</taxon>
        <taxon>Metazoa</taxon>
        <taxon>Ecdysozoa</taxon>
        <taxon>Arthropoda</taxon>
        <taxon>Hexapoda</taxon>
        <taxon>Insecta</taxon>
        <taxon>Pterygota</taxon>
        <taxon>Neoptera</taxon>
        <taxon>Paraneoptera</taxon>
        <taxon>Hemiptera</taxon>
        <taxon>Auchenorrhyncha</taxon>
        <taxon>Fulgoroidea</taxon>
        <taxon>Delphacidae</taxon>
        <taxon>Criomorphinae</taxon>
        <taxon>Laodelphax</taxon>
    </lineage>
</organism>
<proteinExistence type="predicted"/>
<comment type="caution">
    <text evidence="2">The sequence shown here is derived from an EMBL/GenBank/DDBJ whole genome shotgun (WGS) entry which is preliminary data.</text>
</comment>
<feature type="region of interest" description="Disordered" evidence="1">
    <location>
        <begin position="1"/>
        <end position="68"/>
    </location>
</feature>
<keyword evidence="3" id="KW-1185">Reference proteome</keyword>
<evidence type="ECO:0000313" key="3">
    <source>
        <dbReference type="Proteomes" id="UP000291343"/>
    </source>
</evidence>
<gene>
    <name evidence="2" type="ORF">LSTR_LSTR012496</name>
</gene>
<evidence type="ECO:0000313" key="2">
    <source>
        <dbReference type="EMBL" id="RZF46421.1"/>
    </source>
</evidence>
<dbReference type="InParanoid" id="A0A482XME7"/>
<protein>
    <submittedName>
        <fullName evidence="2">Uncharacterized protein</fullName>
    </submittedName>
</protein>
<reference evidence="2 3" key="1">
    <citation type="journal article" date="2017" name="Gigascience">
        <title>Genome sequence of the small brown planthopper, Laodelphax striatellus.</title>
        <authorList>
            <person name="Zhu J."/>
            <person name="Jiang F."/>
            <person name="Wang X."/>
            <person name="Yang P."/>
            <person name="Bao Y."/>
            <person name="Zhao W."/>
            <person name="Wang W."/>
            <person name="Lu H."/>
            <person name="Wang Q."/>
            <person name="Cui N."/>
            <person name="Li J."/>
            <person name="Chen X."/>
            <person name="Luo L."/>
            <person name="Yu J."/>
            <person name="Kang L."/>
            <person name="Cui F."/>
        </authorList>
    </citation>
    <scope>NUCLEOTIDE SEQUENCE [LARGE SCALE GENOMIC DNA]</scope>
    <source>
        <strain evidence="2">Lst14</strain>
    </source>
</reference>
<sequence>MSRFMARSSASHRTAPRRRRPSLKAQGHLSLASRRTPNDGGASNDCSGVASGDKIIKRPTAGVPPTSLRCPQCRKAQAHPLYTVRYSCKTAKHSTQTQECARVCFH</sequence>
<dbReference type="EMBL" id="QKKF02006307">
    <property type="protein sequence ID" value="RZF46421.1"/>
    <property type="molecule type" value="Genomic_DNA"/>
</dbReference>